<accession>A0A5B0S827</accession>
<gene>
    <name evidence="2" type="ORF">PGT21_005014</name>
    <name evidence="3" type="ORF">PGTUg99_027891</name>
</gene>
<reference evidence="4 5" key="1">
    <citation type="submission" date="2019-05" db="EMBL/GenBank/DDBJ databases">
        <title>Emergence of the Ug99 lineage of the wheat stem rust pathogen through somatic hybridization.</title>
        <authorList>
            <person name="Li F."/>
            <person name="Upadhyaya N.M."/>
            <person name="Sperschneider J."/>
            <person name="Matny O."/>
            <person name="Nguyen-Phuc H."/>
            <person name="Mago R."/>
            <person name="Raley C."/>
            <person name="Miller M.E."/>
            <person name="Silverstein K.A.T."/>
            <person name="Henningsen E."/>
            <person name="Hirsch C.D."/>
            <person name="Visser B."/>
            <person name="Pretorius Z.A."/>
            <person name="Steffenson B.J."/>
            <person name="Schwessinger B."/>
            <person name="Dodds P.N."/>
            <person name="Figueroa M."/>
        </authorList>
    </citation>
    <scope>NUCLEOTIDE SEQUENCE [LARGE SCALE GENOMIC DNA]</scope>
    <source>
        <strain evidence="2">21-0</strain>
        <strain evidence="3 5">Ug99</strain>
    </source>
</reference>
<evidence type="ECO:0000313" key="3">
    <source>
        <dbReference type="EMBL" id="KAA1133615.1"/>
    </source>
</evidence>
<keyword evidence="4" id="KW-1185">Reference proteome</keyword>
<dbReference type="EMBL" id="VSWC01000119">
    <property type="protein sequence ID" value="KAA1082490.1"/>
    <property type="molecule type" value="Genomic_DNA"/>
</dbReference>
<dbReference type="Proteomes" id="UP000325313">
    <property type="component" value="Unassembled WGS sequence"/>
</dbReference>
<keyword evidence="1" id="KW-0732">Signal</keyword>
<evidence type="ECO:0000313" key="2">
    <source>
        <dbReference type="EMBL" id="KAA1082490.1"/>
    </source>
</evidence>
<dbReference type="AlphaFoldDB" id="A0A5B0S827"/>
<evidence type="ECO:0000313" key="4">
    <source>
        <dbReference type="Proteomes" id="UP000324748"/>
    </source>
</evidence>
<feature type="chain" id="PRO_5036138291" evidence="1">
    <location>
        <begin position="23"/>
        <end position="97"/>
    </location>
</feature>
<feature type="signal peptide" evidence="1">
    <location>
        <begin position="1"/>
        <end position="22"/>
    </location>
</feature>
<protein>
    <submittedName>
        <fullName evidence="3">Uncharacterized protein</fullName>
    </submittedName>
</protein>
<evidence type="ECO:0000313" key="5">
    <source>
        <dbReference type="Proteomes" id="UP000325313"/>
    </source>
</evidence>
<dbReference type="Proteomes" id="UP000324748">
    <property type="component" value="Unassembled WGS sequence"/>
</dbReference>
<evidence type="ECO:0000256" key="1">
    <source>
        <dbReference type="SAM" id="SignalP"/>
    </source>
</evidence>
<organism evidence="3 5">
    <name type="scientific">Puccinia graminis f. sp. tritici</name>
    <dbReference type="NCBI Taxonomy" id="56615"/>
    <lineage>
        <taxon>Eukaryota</taxon>
        <taxon>Fungi</taxon>
        <taxon>Dikarya</taxon>
        <taxon>Basidiomycota</taxon>
        <taxon>Pucciniomycotina</taxon>
        <taxon>Pucciniomycetes</taxon>
        <taxon>Pucciniales</taxon>
        <taxon>Pucciniaceae</taxon>
        <taxon>Puccinia</taxon>
    </lineage>
</organism>
<dbReference type="EMBL" id="VDEP01000071">
    <property type="protein sequence ID" value="KAA1133615.1"/>
    <property type="molecule type" value="Genomic_DNA"/>
</dbReference>
<proteinExistence type="predicted"/>
<sequence length="97" mass="10584">MSIFTTGLFILALACLLSVVEGECSFRCHDGVSRATIGMCVTLVPDPTTGQYGHVPPQEYTQPSPNEYFCDGPYDCWCCPRNFLSQGCIPKGGQTRV</sequence>
<comment type="caution">
    <text evidence="3">The sequence shown here is derived from an EMBL/GenBank/DDBJ whole genome shotgun (WGS) entry which is preliminary data.</text>
</comment>
<name>A0A5B0S827_PUCGR</name>